<name>A0AAW1T8C3_9CHLO</name>
<evidence type="ECO:0000313" key="1">
    <source>
        <dbReference type="EMBL" id="KAK9864704.1"/>
    </source>
</evidence>
<dbReference type="PANTHER" id="PTHR13109">
    <property type="entry name" value="NEUROCHONDRIN"/>
    <property type="match status" value="1"/>
</dbReference>
<sequence length="264" mass="27879">MDDRVAGETAGLQQALQLLQGPSDERRFVGLLLVSKFVTPGNNHHIAQVQEAVGFTFLQRLLLPLRPQHGATRRADKSQQIAAAEMALAVLSTFSSVPSLAASTEMLEMVPLFSKVAVKGGMAGAMDMNGAASDESTAAKQQQDAVESLLGIAAGSEEGRRVVLESQGVRAAGVALGQAQTAPRLAAPALRLLALLCPPVPGVLLGMTFVPCSNPPKKRVSPQLKGASSWRPYARFYFSFLPAFSRLEQHPSAGLLETQAAANI</sequence>
<dbReference type="InterPro" id="IPR008709">
    <property type="entry name" value="Neurochondrin"/>
</dbReference>
<protein>
    <submittedName>
        <fullName evidence="1">Uncharacterized protein</fullName>
    </submittedName>
</protein>
<dbReference type="Proteomes" id="UP001485043">
    <property type="component" value="Unassembled WGS sequence"/>
</dbReference>
<gene>
    <name evidence="1" type="ORF">WJX84_009459</name>
</gene>
<accession>A0AAW1T8C3</accession>
<organism evidence="1 2">
    <name type="scientific">Apatococcus fuscideae</name>
    <dbReference type="NCBI Taxonomy" id="2026836"/>
    <lineage>
        <taxon>Eukaryota</taxon>
        <taxon>Viridiplantae</taxon>
        <taxon>Chlorophyta</taxon>
        <taxon>core chlorophytes</taxon>
        <taxon>Trebouxiophyceae</taxon>
        <taxon>Chlorellales</taxon>
        <taxon>Chlorellaceae</taxon>
        <taxon>Apatococcus</taxon>
    </lineage>
</organism>
<reference evidence="1 2" key="1">
    <citation type="journal article" date="2024" name="Nat. Commun.">
        <title>Phylogenomics reveals the evolutionary origins of lichenization in chlorophyte algae.</title>
        <authorList>
            <person name="Puginier C."/>
            <person name="Libourel C."/>
            <person name="Otte J."/>
            <person name="Skaloud P."/>
            <person name="Haon M."/>
            <person name="Grisel S."/>
            <person name="Petersen M."/>
            <person name="Berrin J.G."/>
            <person name="Delaux P.M."/>
            <person name="Dal Grande F."/>
            <person name="Keller J."/>
        </authorList>
    </citation>
    <scope>NUCLEOTIDE SEQUENCE [LARGE SCALE GENOMIC DNA]</scope>
    <source>
        <strain evidence="1 2">SAG 2523</strain>
    </source>
</reference>
<dbReference type="Pfam" id="PF05536">
    <property type="entry name" value="Neurochondrin"/>
    <property type="match status" value="1"/>
</dbReference>
<dbReference type="PANTHER" id="PTHR13109:SF7">
    <property type="entry name" value="NEUROCHONDRIN"/>
    <property type="match status" value="1"/>
</dbReference>
<dbReference type="EMBL" id="JALJOV010000323">
    <property type="protein sequence ID" value="KAK9864704.1"/>
    <property type="molecule type" value="Genomic_DNA"/>
</dbReference>
<proteinExistence type="predicted"/>
<comment type="caution">
    <text evidence="1">The sequence shown here is derived from an EMBL/GenBank/DDBJ whole genome shotgun (WGS) entry which is preliminary data.</text>
</comment>
<keyword evidence="2" id="KW-1185">Reference proteome</keyword>
<dbReference type="AlphaFoldDB" id="A0AAW1T8C3"/>
<evidence type="ECO:0000313" key="2">
    <source>
        <dbReference type="Proteomes" id="UP001485043"/>
    </source>
</evidence>